<keyword evidence="4" id="KW-0687">Ribonucleoprotein</keyword>
<accession>A0A2M7FNH5</accession>
<protein>
    <recommendedName>
        <fullName evidence="2">Large ribosomal subunit protein uL10</fullName>
    </recommendedName>
    <alternativeName>
        <fullName evidence="3">50S ribosomal protein L10</fullName>
    </alternativeName>
</protein>
<feature type="non-terminal residue" evidence="4">
    <location>
        <position position="49"/>
    </location>
</feature>
<dbReference type="Proteomes" id="UP000230556">
    <property type="component" value="Unassembled WGS sequence"/>
</dbReference>
<comment type="similarity">
    <text evidence="1">Belongs to the universal ribosomal protein uL10 family.</text>
</comment>
<dbReference type="SUPFAM" id="SSF160369">
    <property type="entry name" value="Ribosomal protein L10-like"/>
    <property type="match status" value="1"/>
</dbReference>
<evidence type="ECO:0000313" key="5">
    <source>
        <dbReference type="Proteomes" id="UP000230556"/>
    </source>
</evidence>
<organism evidence="4 5">
    <name type="scientific">Candidatus Collierbacteria bacterium CG17_big_fil_post_rev_8_21_14_2_50_45_7</name>
    <dbReference type="NCBI Taxonomy" id="1974536"/>
    <lineage>
        <taxon>Bacteria</taxon>
        <taxon>Candidatus Collieribacteriota</taxon>
    </lineage>
</organism>
<gene>
    <name evidence="4" type="primary">rplJ</name>
    <name evidence="4" type="ORF">COW38_03660</name>
</gene>
<evidence type="ECO:0000313" key="4">
    <source>
        <dbReference type="EMBL" id="PIW07024.1"/>
    </source>
</evidence>
<dbReference type="Pfam" id="PF00466">
    <property type="entry name" value="Ribosomal_L10"/>
    <property type="match status" value="1"/>
</dbReference>
<evidence type="ECO:0000256" key="2">
    <source>
        <dbReference type="ARBA" id="ARBA00035202"/>
    </source>
</evidence>
<proteinExistence type="inferred from homology"/>
<reference evidence="5" key="1">
    <citation type="submission" date="2017-09" db="EMBL/GenBank/DDBJ databases">
        <title>Depth-based differentiation of microbial function through sediment-hosted aquifers and enrichment of novel symbionts in the deep terrestrial subsurface.</title>
        <authorList>
            <person name="Probst A.J."/>
            <person name="Ladd B."/>
            <person name="Jarett J.K."/>
            <person name="Geller-Mcgrath D.E."/>
            <person name="Sieber C.M.K."/>
            <person name="Emerson J.B."/>
            <person name="Anantharaman K."/>
            <person name="Thomas B.C."/>
            <person name="Malmstrom R."/>
            <person name="Stieglmeier M."/>
            <person name="Klingl A."/>
            <person name="Woyke T."/>
            <person name="Ryan C.M."/>
            <person name="Banfield J.F."/>
        </authorList>
    </citation>
    <scope>NUCLEOTIDE SEQUENCE [LARGE SCALE GENOMIC DNA]</scope>
</reference>
<dbReference type="InterPro" id="IPR001790">
    <property type="entry name" value="Ribosomal_uL10"/>
</dbReference>
<comment type="caution">
    <text evidence="4">The sequence shown here is derived from an EMBL/GenBank/DDBJ whole genome shotgun (WGS) entry which is preliminary data.</text>
</comment>
<dbReference type="GO" id="GO:0005840">
    <property type="term" value="C:ribosome"/>
    <property type="evidence" value="ECO:0007669"/>
    <property type="project" value="UniProtKB-KW"/>
</dbReference>
<dbReference type="Gene3D" id="3.30.70.1730">
    <property type="match status" value="1"/>
</dbReference>
<dbReference type="AlphaFoldDB" id="A0A2M7FNH5"/>
<name>A0A2M7FNH5_9BACT</name>
<keyword evidence="4" id="KW-0689">Ribosomal protein</keyword>
<evidence type="ECO:0000256" key="3">
    <source>
        <dbReference type="ARBA" id="ARBA00035502"/>
    </source>
</evidence>
<sequence length="49" mass="5188">MPNNKNISAVAELTTKLDQVQAVFIADYAGLTVKEQVTLRGLVRAAGGD</sequence>
<evidence type="ECO:0000256" key="1">
    <source>
        <dbReference type="ARBA" id="ARBA00008889"/>
    </source>
</evidence>
<dbReference type="EMBL" id="PFFO01000158">
    <property type="protein sequence ID" value="PIW07024.1"/>
    <property type="molecule type" value="Genomic_DNA"/>
</dbReference>
<dbReference type="InterPro" id="IPR043141">
    <property type="entry name" value="Ribosomal_uL10-like_sf"/>
</dbReference>